<dbReference type="GO" id="GO:0005975">
    <property type="term" value="P:carbohydrate metabolic process"/>
    <property type="evidence" value="ECO:0007669"/>
    <property type="project" value="InterPro"/>
</dbReference>
<feature type="chain" id="PRO_5015195834" description="beta-galactosidase" evidence="9">
    <location>
        <begin position="18"/>
        <end position="997"/>
    </location>
</feature>
<keyword evidence="4 9" id="KW-0732">Signal</keyword>
<dbReference type="InterPro" id="IPR001944">
    <property type="entry name" value="Glycoside_Hdrlase_35"/>
</dbReference>
<dbReference type="Pfam" id="PF13363">
    <property type="entry name" value="BetaGal_dom3"/>
    <property type="match status" value="1"/>
</dbReference>
<comment type="catalytic activity">
    <reaction evidence="1">
        <text>Hydrolysis of terminal non-reducing beta-D-galactose residues in beta-D-galactosides.</text>
        <dbReference type="EC" id="3.2.1.23"/>
    </reaction>
</comment>
<evidence type="ECO:0000256" key="7">
    <source>
        <dbReference type="ARBA" id="ARBA00023295"/>
    </source>
</evidence>
<dbReference type="SUPFAM" id="SSF51445">
    <property type="entry name" value="(Trans)glycosidases"/>
    <property type="match status" value="1"/>
</dbReference>
<feature type="signal peptide" evidence="9">
    <location>
        <begin position="1"/>
        <end position="17"/>
    </location>
</feature>
<evidence type="ECO:0000256" key="8">
    <source>
        <dbReference type="RuleBase" id="RU003679"/>
    </source>
</evidence>
<dbReference type="InterPro" id="IPR025972">
    <property type="entry name" value="BetaGal_dom3"/>
</dbReference>
<dbReference type="InterPro" id="IPR036833">
    <property type="entry name" value="BetaGal_dom3_sf"/>
</dbReference>
<dbReference type="Pfam" id="PF01301">
    <property type="entry name" value="Glyco_hydro_35"/>
    <property type="match status" value="1"/>
</dbReference>
<evidence type="ECO:0000256" key="1">
    <source>
        <dbReference type="ARBA" id="ARBA00001412"/>
    </source>
</evidence>
<evidence type="ECO:0000256" key="4">
    <source>
        <dbReference type="ARBA" id="ARBA00022729"/>
    </source>
</evidence>
<evidence type="ECO:0000256" key="2">
    <source>
        <dbReference type="ARBA" id="ARBA00009809"/>
    </source>
</evidence>
<evidence type="ECO:0000256" key="6">
    <source>
        <dbReference type="ARBA" id="ARBA00023180"/>
    </source>
</evidence>
<keyword evidence="7" id="KW-0326">Glycosidase</keyword>
<dbReference type="InterPro" id="IPR017853">
    <property type="entry name" value="GH"/>
</dbReference>
<evidence type="ECO:0000256" key="9">
    <source>
        <dbReference type="SAM" id="SignalP"/>
    </source>
</evidence>
<dbReference type="AlphaFoldDB" id="A0A2P7YF50"/>
<dbReference type="Proteomes" id="UP000243723">
    <property type="component" value="Unassembled WGS sequence"/>
</dbReference>
<dbReference type="Gene3D" id="2.60.120.260">
    <property type="entry name" value="Galactose-binding domain-like"/>
    <property type="match status" value="2"/>
</dbReference>
<dbReference type="OrthoDB" id="1657402at2759"/>
<dbReference type="EC" id="3.2.1.23" evidence="3"/>
<evidence type="ECO:0000259" key="10">
    <source>
        <dbReference type="SMART" id="SM01029"/>
    </source>
</evidence>
<dbReference type="InterPro" id="IPR018954">
    <property type="entry name" value="Betagal_dom2"/>
</dbReference>
<evidence type="ECO:0000256" key="3">
    <source>
        <dbReference type="ARBA" id="ARBA00012756"/>
    </source>
</evidence>
<dbReference type="SUPFAM" id="SSF51011">
    <property type="entry name" value="Glycosyl hydrolase domain"/>
    <property type="match status" value="1"/>
</dbReference>
<organism evidence="11 12">
    <name type="scientific">Elsinoe australis</name>
    <dbReference type="NCBI Taxonomy" id="40998"/>
    <lineage>
        <taxon>Eukaryota</taxon>
        <taxon>Fungi</taxon>
        <taxon>Dikarya</taxon>
        <taxon>Ascomycota</taxon>
        <taxon>Pezizomycotina</taxon>
        <taxon>Dothideomycetes</taxon>
        <taxon>Dothideomycetidae</taxon>
        <taxon>Myriangiales</taxon>
        <taxon>Elsinoaceae</taxon>
        <taxon>Elsinoe</taxon>
    </lineage>
</organism>
<accession>A0A2P7YF50</accession>
<dbReference type="PANTHER" id="PTHR23421">
    <property type="entry name" value="BETA-GALACTOSIDASE RELATED"/>
    <property type="match status" value="1"/>
</dbReference>
<dbReference type="InterPro" id="IPR031330">
    <property type="entry name" value="Gly_Hdrlase_35_cat"/>
</dbReference>
<keyword evidence="5" id="KW-0378">Hydrolase</keyword>
<feature type="domain" description="Beta-galactosidase" evidence="10">
    <location>
        <begin position="377"/>
        <end position="557"/>
    </location>
</feature>
<comment type="similarity">
    <text evidence="2 8">Belongs to the glycosyl hydrolase 35 family.</text>
</comment>
<dbReference type="InterPro" id="IPR008979">
    <property type="entry name" value="Galactose-bd-like_sf"/>
</dbReference>
<keyword evidence="6" id="KW-0325">Glycoprotein</keyword>
<dbReference type="Gene3D" id="3.20.20.80">
    <property type="entry name" value="Glycosidases"/>
    <property type="match status" value="1"/>
</dbReference>
<dbReference type="SUPFAM" id="SSF49785">
    <property type="entry name" value="Galactose-binding domain-like"/>
    <property type="match status" value="2"/>
</dbReference>
<dbReference type="SUPFAM" id="SSF117100">
    <property type="entry name" value="Beta-galactosidase LacA, domain 3"/>
    <property type="match status" value="1"/>
</dbReference>
<dbReference type="Gene3D" id="2.60.390.10">
    <property type="entry name" value="Beta-galactosidase, domain 3"/>
    <property type="match status" value="1"/>
</dbReference>
<dbReference type="InterPro" id="IPR025300">
    <property type="entry name" value="BetaGal_jelly_roll_dom"/>
</dbReference>
<dbReference type="InterPro" id="IPR037110">
    <property type="entry name" value="Betagal_dom2_sf"/>
</dbReference>
<name>A0A2P7YF50_9PEZI</name>
<keyword evidence="12" id="KW-1185">Reference proteome</keyword>
<dbReference type="SMART" id="SM01029">
    <property type="entry name" value="BetaGal_dom2"/>
    <property type="match status" value="1"/>
</dbReference>
<evidence type="ECO:0000313" key="12">
    <source>
        <dbReference type="Proteomes" id="UP000243723"/>
    </source>
</evidence>
<sequence>MKLVGILLWLLPFLAHAQKTNNLTDLVAWDPYSLYVNGERVFLYSGEFHYQRLPVPELWLDVFQKFKANGFNSISVYFFWSFHSPVKDVYDFESGAHDVQKMFDYAKQAGLYIIARAGPYMNAETSGGGFALYLGDGSGGRLRTSDARYYEQWQPWIARIGEIIAANEIVRGGPVILNQVENELTQTRHVANDTLVIYMEQVKKAFRDAGVRVPYTANEKGMRGQSWSVDYQNVGGAVDIYGLDSYPGGTVCGNPNAGYNVVRTYYQWFQNYSFSQPEFTPEFAGGWFQPWGGVDYNDCPSTLSPRFADVFYKNNIGQKMVLQNLYMTYGGTNWGHSAAPVVFTSYDYSAALRETRQIRDKLSQNKLIGLFTRVSTGLLHNDMEGNGTGFTSNPNVFTWALRNSETGAGFYIIQQNKTSSQDSVTTDLNVKTSAGPFTLSSINLNGRQSKIVVTDYPLTHSTLLYSSSDIASFGTFGARDVVILYSEAGQTCTFAFKDASPASYETFGATISFSAGRGNSTNSTGSYTYTQPSGFSVVSFADGPLFYLMETTAAFRFWAPPTTSNPTVKASEQIFVFGPYLVRSASLQDGTVNIVGDNDNSTTIEVYAGEDASTISWNGQVLQTTRTSYGSLTAPISGAAPESTGDLPAITDWQSADSFPEVSLDYDDSAWTVCNKTTTLNPVKPLTLPVLFASDYSYHAGIRIYRGRFDGANITSANLTASGGLAFGWNIYLNGALIGTSLGDPANTTTSLTVSFANVPLLATDNLLTVLIDYNGHDQTSTAQGVANPRGLLGASLSSGGTFKSWKLQGNAGGAQGAYDLDPVRAPMNEGGLFAERLGWHLPGFDPATNLPEGKNVSFASGSPVADGVTGSGVRYFFTDVELDLPEGHDVPLAVELTAPKTVKARCQLFINGYQYGKFVPHIGPQTLFPVPEGILNHRGKNRLGLSVWAQTEEGAKLDDVKLVRMGAYQSGFEAFVGNRLGEGLQPGWTEERLRYA</sequence>
<dbReference type="PRINTS" id="PR00742">
    <property type="entry name" value="GLHYDRLASE35"/>
</dbReference>
<dbReference type="GO" id="GO:0004565">
    <property type="term" value="F:beta-galactosidase activity"/>
    <property type="evidence" value="ECO:0007669"/>
    <property type="project" value="UniProtKB-EC"/>
</dbReference>
<comment type="caution">
    <text evidence="11">The sequence shown here is derived from an EMBL/GenBank/DDBJ whole genome shotgun (WGS) entry which is preliminary data.</text>
</comment>
<dbReference type="FunFam" id="3.20.20.80:FF:000040">
    <property type="entry name" value="Beta-galactosidase A"/>
    <property type="match status" value="1"/>
</dbReference>
<dbReference type="Pfam" id="PF13364">
    <property type="entry name" value="BetaGal_ABD2"/>
    <property type="match status" value="2"/>
</dbReference>
<dbReference type="Pfam" id="PF10435">
    <property type="entry name" value="BetaGal_dom2"/>
    <property type="match status" value="1"/>
</dbReference>
<evidence type="ECO:0000313" key="11">
    <source>
        <dbReference type="EMBL" id="PSK34590.1"/>
    </source>
</evidence>
<dbReference type="STRING" id="40998.A0A2P7YF50"/>
<evidence type="ECO:0000256" key="5">
    <source>
        <dbReference type="ARBA" id="ARBA00022801"/>
    </source>
</evidence>
<protein>
    <recommendedName>
        <fullName evidence="3">beta-galactosidase</fullName>
        <ecNumber evidence="3">3.2.1.23</ecNumber>
    </recommendedName>
</protein>
<gene>
    <name evidence="11" type="ORF">B9Z65_8916</name>
</gene>
<reference evidence="11 12" key="1">
    <citation type="submission" date="2017-05" db="EMBL/GenBank/DDBJ databases">
        <title>Draft genome sequence of Elsinoe australis.</title>
        <authorList>
            <person name="Cheng Q."/>
        </authorList>
    </citation>
    <scope>NUCLEOTIDE SEQUENCE [LARGE SCALE GENOMIC DNA]</scope>
    <source>
        <strain evidence="11 12">NL1</strain>
    </source>
</reference>
<proteinExistence type="inferred from homology"/>
<dbReference type="Gene3D" id="2.102.20.10">
    <property type="entry name" value="Beta-galactosidase, domain 2"/>
    <property type="match status" value="1"/>
</dbReference>
<dbReference type="EMBL" id="NHZQ01000447">
    <property type="protein sequence ID" value="PSK34590.1"/>
    <property type="molecule type" value="Genomic_DNA"/>
</dbReference>